<comment type="similarity">
    <text evidence="2 15">Belongs to the UPRTase family.</text>
</comment>
<dbReference type="PANTHER" id="PTHR32315">
    <property type="entry name" value="ADENINE PHOSPHORIBOSYLTRANSFERASE"/>
    <property type="match status" value="1"/>
</dbReference>
<keyword evidence="6 15" id="KW-0808">Transferase</keyword>
<comment type="activity regulation">
    <text evidence="15">Allosterically activated by GTP.</text>
</comment>
<dbReference type="NCBIfam" id="TIGR01091">
    <property type="entry name" value="upp"/>
    <property type="match status" value="1"/>
</dbReference>
<gene>
    <name evidence="15" type="primary">upp</name>
    <name evidence="17" type="ORF">DFH01_27055</name>
</gene>
<evidence type="ECO:0000256" key="8">
    <source>
        <dbReference type="ARBA" id="ARBA00022842"/>
    </source>
</evidence>
<comment type="catalytic activity">
    <reaction evidence="11 15">
        <text>UMP + diphosphate = 5-phospho-alpha-D-ribose 1-diphosphate + uracil</text>
        <dbReference type="Rhea" id="RHEA:13017"/>
        <dbReference type="ChEBI" id="CHEBI:17568"/>
        <dbReference type="ChEBI" id="CHEBI:33019"/>
        <dbReference type="ChEBI" id="CHEBI:57865"/>
        <dbReference type="ChEBI" id="CHEBI:58017"/>
        <dbReference type="EC" id="2.4.2.9"/>
    </reaction>
</comment>
<keyword evidence="9 15" id="KW-0342">GTP-binding</keyword>
<evidence type="ECO:0000256" key="6">
    <source>
        <dbReference type="ARBA" id="ARBA00022679"/>
    </source>
</evidence>
<keyword evidence="8 15" id="KW-0460">Magnesium</keyword>
<feature type="binding site" evidence="15">
    <location>
        <begin position="200"/>
        <end position="202"/>
    </location>
    <ligand>
        <name>uracil</name>
        <dbReference type="ChEBI" id="CHEBI:17568"/>
    </ligand>
</feature>
<comment type="function">
    <text evidence="12 15">Catalyzes the conversion of uracil and 5-phospho-alpha-D-ribose 1-diphosphate (PRPP) to UMP and diphosphate.</text>
</comment>
<comment type="cofactor">
    <cofactor evidence="15">
        <name>Mg(2+)</name>
        <dbReference type="ChEBI" id="CHEBI:18420"/>
    </cofactor>
    <text evidence="15">Binds 1 Mg(2+) ion per subunit. The magnesium is bound as Mg-PRPP.</text>
</comment>
<evidence type="ECO:0000259" key="16">
    <source>
        <dbReference type="Pfam" id="PF14681"/>
    </source>
</evidence>
<feature type="binding site" evidence="15">
    <location>
        <position position="105"/>
    </location>
    <ligand>
        <name>5-phospho-alpha-D-ribose 1-diphosphate</name>
        <dbReference type="ChEBI" id="CHEBI:58017"/>
    </ligand>
</feature>
<feature type="binding site" evidence="15">
    <location>
        <position position="195"/>
    </location>
    <ligand>
        <name>uracil</name>
        <dbReference type="ChEBI" id="CHEBI:17568"/>
    </ligand>
</feature>
<name>A0A317F8Y9_9PROT</name>
<keyword evidence="4 15" id="KW-0021">Allosteric enzyme</keyword>
<accession>A0A317F8Y9</accession>
<keyword evidence="18" id="KW-1185">Reference proteome</keyword>
<sequence length="211" mass="22372">MTASLHVVDHALLSHRLAELRDVATPSPRFRRLLAEIGAMLTVEATRGLPSVTAKVTTPLTTMDHRRLAGPEPVLVAVLRAGLGLLEGAMQILPDAPVGHVGLMRDEHTLQPSQYLLRMPPEVTTRGAILYDPMLATGGSAIAAISRVKESGAPVVRFVCVVAAPEGVAKLREAHPDVPIYTAALDVKLNERGFIVPGLGDAGDRCFGTEG</sequence>
<dbReference type="GO" id="GO:0044206">
    <property type="term" value="P:UMP salvage"/>
    <property type="evidence" value="ECO:0007669"/>
    <property type="project" value="UniProtKB-UniRule"/>
</dbReference>
<dbReference type="NCBIfam" id="NF001097">
    <property type="entry name" value="PRK00129.1"/>
    <property type="match status" value="1"/>
</dbReference>
<evidence type="ECO:0000256" key="2">
    <source>
        <dbReference type="ARBA" id="ARBA00009516"/>
    </source>
</evidence>
<feature type="binding site" evidence="15">
    <location>
        <begin position="132"/>
        <end position="140"/>
    </location>
    <ligand>
        <name>5-phospho-alpha-D-ribose 1-diphosphate</name>
        <dbReference type="ChEBI" id="CHEBI:58017"/>
    </ligand>
</feature>
<evidence type="ECO:0000313" key="17">
    <source>
        <dbReference type="EMBL" id="PWS33998.1"/>
    </source>
</evidence>
<dbReference type="Gene3D" id="3.40.50.2020">
    <property type="match status" value="1"/>
</dbReference>
<keyword evidence="5 15" id="KW-0328">Glycosyltransferase</keyword>
<evidence type="ECO:0000256" key="4">
    <source>
        <dbReference type="ARBA" id="ARBA00022533"/>
    </source>
</evidence>
<proteinExistence type="inferred from homology"/>
<evidence type="ECO:0000256" key="3">
    <source>
        <dbReference type="ARBA" id="ARBA00011894"/>
    </source>
</evidence>
<dbReference type="GO" id="GO:0005737">
    <property type="term" value="C:cytoplasm"/>
    <property type="evidence" value="ECO:0007669"/>
    <property type="project" value="UniProtKB-ARBA"/>
</dbReference>
<evidence type="ECO:0000256" key="12">
    <source>
        <dbReference type="ARBA" id="ARBA00056901"/>
    </source>
</evidence>
<dbReference type="InterPro" id="IPR029057">
    <property type="entry name" value="PRTase-like"/>
</dbReference>
<dbReference type="HAMAP" id="MF_01218_B">
    <property type="entry name" value="Upp_B"/>
    <property type="match status" value="1"/>
</dbReference>
<dbReference type="SUPFAM" id="SSF53271">
    <property type="entry name" value="PRTase-like"/>
    <property type="match status" value="1"/>
</dbReference>
<keyword evidence="7 15" id="KW-0547">Nucleotide-binding</keyword>
<dbReference type="Proteomes" id="UP000245765">
    <property type="component" value="Unassembled WGS sequence"/>
</dbReference>
<reference evidence="18" key="1">
    <citation type="submission" date="2018-05" db="EMBL/GenBank/DDBJ databases">
        <authorList>
            <person name="Du Z."/>
            <person name="Wang X."/>
        </authorList>
    </citation>
    <scope>NUCLEOTIDE SEQUENCE [LARGE SCALE GENOMIC DNA]</scope>
    <source>
        <strain evidence="18">CQN31</strain>
    </source>
</reference>
<evidence type="ECO:0000256" key="14">
    <source>
        <dbReference type="ARBA" id="ARBA00079807"/>
    </source>
</evidence>
<feature type="domain" description="Phosphoribosyltransferase" evidence="16">
    <location>
        <begin position="7"/>
        <end position="209"/>
    </location>
</feature>
<dbReference type="GO" id="GO:0000287">
    <property type="term" value="F:magnesium ion binding"/>
    <property type="evidence" value="ECO:0007669"/>
    <property type="project" value="UniProtKB-UniRule"/>
</dbReference>
<dbReference type="AlphaFoldDB" id="A0A317F8Y9"/>
<protein>
    <recommendedName>
        <fullName evidence="13 15">Uracil phosphoribosyltransferase</fullName>
        <ecNumber evidence="3 15">2.4.2.9</ecNumber>
    </recommendedName>
    <alternativeName>
        <fullName evidence="10 15">UMP pyrophosphorylase</fullName>
    </alternativeName>
    <alternativeName>
        <fullName evidence="14 15">UPRTase</fullName>
    </alternativeName>
</protein>
<dbReference type="GO" id="GO:0005525">
    <property type="term" value="F:GTP binding"/>
    <property type="evidence" value="ECO:0007669"/>
    <property type="project" value="UniProtKB-KW"/>
</dbReference>
<evidence type="ECO:0000256" key="10">
    <source>
        <dbReference type="ARBA" id="ARBA00031082"/>
    </source>
</evidence>
<dbReference type="GO" id="GO:0004845">
    <property type="term" value="F:uracil phosphoribosyltransferase activity"/>
    <property type="evidence" value="ECO:0007669"/>
    <property type="project" value="UniProtKB-UniRule"/>
</dbReference>
<dbReference type="Pfam" id="PF14681">
    <property type="entry name" value="UPRTase"/>
    <property type="match status" value="1"/>
</dbReference>
<evidence type="ECO:0000256" key="13">
    <source>
        <dbReference type="ARBA" id="ARBA00072146"/>
    </source>
</evidence>
<evidence type="ECO:0000256" key="7">
    <source>
        <dbReference type="ARBA" id="ARBA00022741"/>
    </source>
</evidence>
<dbReference type="EC" id="2.4.2.9" evidence="3 15"/>
<feature type="binding site" evidence="15">
    <location>
        <position position="201"/>
    </location>
    <ligand>
        <name>5-phospho-alpha-D-ribose 1-diphosphate</name>
        <dbReference type="ChEBI" id="CHEBI:58017"/>
    </ligand>
</feature>
<dbReference type="FunFam" id="3.40.50.2020:FF:000003">
    <property type="entry name" value="Uracil phosphoribosyltransferase"/>
    <property type="match status" value="1"/>
</dbReference>
<dbReference type="InterPro" id="IPR050054">
    <property type="entry name" value="UPRTase/APRTase"/>
</dbReference>
<evidence type="ECO:0000256" key="9">
    <source>
        <dbReference type="ARBA" id="ARBA00023134"/>
    </source>
</evidence>
<dbReference type="CDD" id="cd06223">
    <property type="entry name" value="PRTases_typeI"/>
    <property type="match status" value="1"/>
</dbReference>
<evidence type="ECO:0000313" key="18">
    <source>
        <dbReference type="Proteomes" id="UP000245765"/>
    </source>
</evidence>
<evidence type="ECO:0000256" key="11">
    <source>
        <dbReference type="ARBA" id="ARBA00052919"/>
    </source>
</evidence>
<comment type="caution">
    <text evidence="17">The sequence shown here is derived from an EMBL/GenBank/DDBJ whole genome shotgun (WGS) entry which is preliminary data.</text>
</comment>
<evidence type="ECO:0000256" key="1">
    <source>
        <dbReference type="ARBA" id="ARBA00005180"/>
    </source>
</evidence>
<organism evidence="17 18">
    <name type="scientific">Falsiroseomonas bella</name>
    <dbReference type="NCBI Taxonomy" id="2184016"/>
    <lineage>
        <taxon>Bacteria</taxon>
        <taxon>Pseudomonadati</taxon>
        <taxon>Pseudomonadota</taxon>
        <taxon>Alphaproteobacteria</taxon>
        <taxon>Acetobacterales</taxon>
        <taxon>Roseomonadaceae</taxon>
        <taxon>Falsiroseomonas</taxon>
    </lineage>
</organism>
<comment type="pathway">
    <text evidence="1 15">Pyrimidine metabolism; UMP biosynthesis via salvage pathway; UMP from uracil: step 1/1.</text>
</comment>
<evidence type="ECO:0000256" key="5">
    <source>
        <dbReference type="ARBA" id="ARBA00022676"/>
    </source>
</evidence>
<dbReference type="EMBL" id="QGNA01000009">
    <property type="protein sequence ID" value="PWS33998.1"/>
    <property type="molecule type" value="Genomic_DNA"/>
</dbReference>
<dbReference type="InterPro" id="IPR005765">
    <property type="entry name" value="UPRT"/>
</dbReference>
<dbReference type="PANTHER" id="PTHR32315:SF4">
    <property type="entry name" value="URACIL PHOSPHORIBOSYLTRANSFERASE, CHLOROPLASTIC"/>
    <property type="match status" value="1"/>
</dbReference>
<dbReference type="GO" id="GO:0006223">
    <property type="term" value="P:uracil salvage"/>
    <property type="evidence" value="ECO:0007669"/>
    <property type="project" value="InterPro"/>
</dbReference>
<dbReference type="UniPathway" id="UPA00574">
    <property type="reaction ID" value="UER00636"/>
</dbReference>
<dbReference type="OrthoDB" id="9781675at2"/>
<evidence type="ECO:0000256" key="15">
    <source>
        <dbReference type="HAMAP-Rule" id="MF_01218"/>
    </source>
</evidence>
<dbReference type="RefSeq" id="WP_109873659.1">
    <property type="nucleotide sequence ID" value="NZ_QGNA01000009.1"/>
</dbReference>
<dbReference type="InterPro" id="IPR034332">
    <property type="entry name" value="Upp_B"/>
</dbReference>
<feature type="binding site" evidence="15">
    <location>
        <position position="80"/>
    </location>
    <ligand>
        <name>5-phospho-alpha-D-ribose 1-diphosphate</name>
        <dbReference type="ChEBI" id="CHEBI:58017"/>
    </ligand>
</feature>
<dbReference type="InterPro" id="IPR000836">
    <property type="entry name" value="PRTase_dom"/>
</dbReference>